<dbReference type="PANTHER" id="PTHR21016:SF25">
    <property type="entry name" value="TM2 DOMAIN-CONTAINING PROTEIN DDB_G0277895-RELATED"/>
    <property type="match status" value="1"/>
</dbReference>
<feature type="compositionally biased region" description="Low complexity" evidence="5">
    <location>
        <begin position="297"/>
        <end position="310"/>
    </location>
</feature>
<comment type="subcellular location">
    <subcellularLocation>
        <location evidence="1">Membrane</location>
        <topology evidence="1">Multi-pass membrane protein</topology>
    </subcellularLocation>
</comment>
<dbReference type="InterPro" id="IPR007829">
    <property type="entry name" value="TM2"/>
</dbReference>
<feature type="compositionally biased region" description="Acidic residues" evidence="5">
    <location>
        <begin position="250"/>
        <end position="270"/>
    </location>
</feature>
<feature type="transmembrane region" description="Helical" evidence="6">
    <location>
        <begin position="145"/>
        <end position="164"/>
    </location>
</feature>
<evidence type="ECO:0000256" key="6">
    <source>
        <dbReference type="SAM" id="Phobius"/>
    </source>
</evidence>
<protein>
    <recommendedName>
        <fullName evidence="7">TM2 domain-containing protein</fullName>
    </recommendedName>
</protein>
<evidence type="ECO:0000313" key="8">
    <source>
        <dbReference type="EMBL" id="MBP2384061.1"/>
    </source>
</evidence>
<name>A0ABS4X6S7_9MICO</name>
<dbReference type="InterPro" id="IPR050932">
    <property type="entry name" value="TM2D1-3-like"/>
</dbReference>
<dbReference type="RefSeq" id="WP_245354629.1">
    <property type="nucleotide sequence ID" value="NZ_BAAAJW010000001.1"/>
</dbReference>
<dbReference type="Pfam" id="PF05154">
    <property type="entry name" value="TM2"/>
    <property type="match status" value="1"/>
</dbReference>
<evidence type="ECO:0000313" key="9">
    <source>
        <dbReference type="Proteomes" id="UP001519290"/>
    </source>
</evidence>
<evidence type="ECO:0000256" key="2">
    <source>
        <dbReference type="ARBA" id="ARBA00022692"/>
    </source>
</evidence>
<feature type="domain" description="TM2" evidence="7">
    <location>
        <begin position="142"/>
        <end position="189"/>
    </location>
</feature>
<feature type="transmembrane region" description="Helical" evidence="6">
    <location>
        <begin position="171"/>
        <end position="194"/>
    </location>
</feature>
<evidence type="ECO:0000256" key="5">
    <source>
        <dbReference type="SAM" id="MobiDB-lite"/>
    </source>
</evidence>
<organism evidence="8 9">
    <name type="scientific">Brachybacterium sacelli</name>
    <dbReference type="NCBI Taxonomy" id="173364"/>
    <lineage>
        <taxon>Bacteria</taxon>
        <taxon>Bacillati</taxon>
        <taxon>Actinomycetota</taxon>
        <taxon>Actinomycetes</taxon>
        <taxon>Micrococcales</taxon>
        <taxon>Dermabacteraceae</taxon>
        <taxon>Brachybacterium</taxon>
    </lineage>
</organism>
<feature type="transmembrane region" description="Helical" evidence="6">
    <location>
        <begin position="214"/>
        <end position="232"/>
    </location>
</feature>
<feature type="compositionally biased region" description="Basic and acidic residues" evidence="5">
    <location>
        <begin position="271"/>
        <end position="296"/>
    </location>
</feature>
<dbReference type="Proteomes" id="UP001519290">
    <property type="component" value="Unassembled WGS sequence"/>
</dbReference>
<sequence>MSGITQWSIPFSLVMRFLAPDSSRSIMSSTFPPPPGGHPQQPGDGQITPGQHTPYPAAQSGTQYGGQRLQQPSGAPPNQGEGAPQSGFGAPSPNALYGAQSPYTQGPAGSPNPGHRSQQPAPQITPAPYVRMPGSAAPAAPQKDFVVAWLLALFLGAFGVDRFYRGFVGLGILKLITCGGAGIWALVDLLIIVFTGGRDSTGRPLANYEQNKKLSWIVTAIVVGISLIFFAINSATSDGTDTTSATDETVATEELEPEAVEQEVAAEEEPAAEKEPAAEEEPAAEKEPAAEEKPVAEEAPAPVVPATQQAMSDAVAQGRSEAENAETDLQRANVLTVRSESMCESISDGAVEDWVGTVVTVDANGEGKAVVTLSIEEDIEIGTWNNAFSDMSDNTLIEQGSPLYDSALALAPGDTVTFSGTLKSGNEGNDECYYASNMTEAMSIDSPDYIITFSALKKLG</sequence>
<accession>A0ABS4X6S7</accession>
<reference evidence="8 9" key="1">
    <citation type="submission" date="2021-03" db="EMBL/GenBank/DDBJ databases">
        <title>Sequencing the genomes of 1000 actinobacteria strains.</title>
        <authorList>
            <person name="Klenk H.-P."/>
        </authorList>
    </citation>
    <scope>NUCLEOTIDE SEQUENCE [LARGE SCALE GENOMIC DNA]</scope>
    <source>
        <strain evidence="8 9">DSM 14566</strain>
    </source>
</reference>
<feature type="region of interest" description="Disordered" evidence="5">
    <location>
        <begin position="24"/>
        <end position="135"/>
    </location>
</feature>
<keyword evidence="3 6" id="KW-1133">Transmembrane helix</keyword>
<evidence type="ECO:0000259" key="7">
    <source>
        <dbReference type="Pfam" id="PF05154"/>
    </source>
</evidence>
<comment type="caution">
    <text evidence="8">The sequence shown here is derived from an EMBL/GenBank/DDBJ whole genome shotgun (WGS) entry which is preliminary data.</text>
</comment>
<dbReference type="PANTHER" id="PTHR21016">
    <property type="entry name" value="BETA-AMYLOID BINDING PROTEIN-RELATED"/>
    <property type="match status" value="1"/>
</dbReference>
<gene>
    <name evidence="8" type="ORF">JOF43_004050</name>
</gene>
<keyword evidence="9" id="KW-1185">Reference proteome</keyword>
<feature type="compositionally biased region" description="Low complexity" evidence="5">
    <location>
        <begin position="238"/>
        <end position="249"/>
    </location>
</feature>
<proteinExistence type="predicted"/>
<evidence type="ECO:0000256" key="4">
    <source>
        <dbReference type="ARBA" id="ARBA00023136"/>
    </source>
</evidence>
<keyword evidence="2 6" id="KW-0812">Transmembrane</keyword>
<dbReference type="EMBL" id="JAGIOD010000002">
    <property type="protein sequence ID" value="MBP2384061.1"/>
    <property type="molecule type" value="Genomic_DNA"/>
</dbReference>
<keyword evidence="4 6" id="KW-0472">Membrane</keyword>
<evidence type="ECO:0000256" key="3">
    <source>
        <dbReference type="ARBA" id="ARBA00022989"/>
    </source>
</evidence>
<evidence type="ECO:0000256" key="1">
    <source>
        <dbReference type="ARBA" id="ARBA00004141"/>
    </source>
</evidence>
<feature type="region of interest" description="Disordered" evidence="5">
    <location>
        <begin position="238"/>
        <end position="327"/>
    </location>
</feature>